<feature type="signal peptide" evidence="1">
    <location>
        <begin position="1"/>
        <end position="21"/>
    </location>
</feature>
<proteinExistence type="predicted"/>
<evidence type="ECO:0000313" key="2">
    <source>
        <dbReference type="EMBL" id="GGG96870.1"/>
    </source>
</evidence>
<keyword evidence="1" id="KW-0732">Signal</keyword>
<comment type="caution">
    <text evidence="2">The sequence shown here is derived from an EMBL/GenBank/DDBJ whole genome shotgun (WGS) entry which is preliminary data.</text>
</comment>
<evidence type="ECO:0000256" key="1">
    <source>
        <dbReference type="SAM" id="SignalP"/>
    </source>
</evidence>
<dbReference type="RefSeq" id="WP_188451513.1">
    <property type="nucleotide sequence ID" value="NZ_BMFS01000003.1"/>
</dbReference>
<organism evidence="2 3">
    <name type="scientific">Glycocaulis albus</name>
    <dbReference type="NCBI Taxonomy" id="1382801"/>
    <lineage>
        <taxon>Bacteria</taxon>
        <taxon>Pseudomonadati</taxon>
        <taxon>Pseudomonadota</taxon>
        <taxon>Alphaproteobacteria</taxon>
        <taxon>Maricaulales</taxon>
        <taxon>Maricaulaceae</taxon>
        <taxon>Glycocaulis</taxon>
    </lineage>
</organism>
<protein>
    <submittedName>
        <fullName evidence="2">Uncharacterized protein</fullName>
    </submittedName>
</protein>
<feature type="chain" id="PRO_5045983240" evidence="1">
    <location>
        <begin position="22"/>
        <end position="66"/>
    </location>
</feature>
<dbReference type="Proteomes" id="UP000648722">
    <property type="component" value="Unassembled WGS sequence"/>
</dbReference>
<accession>A0ABQ1XL99</accession>
<name>A0ABQ1XL99_9PROT</name>
<evidence type="ECO:0000313" key="3">
    <source>
        <dbReference type="Proteomes" id="UP000648722"/>
    </source>
</evidence>
<reference evidence="3" key="1">
    <citation type="journal article" date="2019" name="Int. J. Syst. Evol. Microbiol.">
        <title>The Global Catalogue of Microorganisms (GCM) 10K type strain sequencing project: providing services to taxonomists for standard genome sequencing and annotation.</title>
        <authorList>
            <consortium name="The Broad Institute Genomics Platform"/>
            <consortium name="The Broad Institute Genome Sequencing Center for Infectious Disease"/>
            <person name="Wu L."/>
            <person name="Ma J."/>
        </authorList>
    </citation>
    <scope>NUCLEOTIDE SEQUENCE [LARGE SCALE GENOMIC DNA]</scope>
    <source>
        <strain evidence="3">CGMCC 1.12766</strain>
    </source>
</reference>
<keyword evidence="3" id="KW-1185">Reference proteome</keyword>
<dbReference type="EMBL" id="BMFS01000003">
    <property type="protein sequence ID" value="GGG96870.1"/>
    <property type="molecule type" value="Genomic_DNA"/>
</dbReference>
<gene>
    <name evidence="2" type="ORF">GCM10007420_10680</name>
</gene>
<sequence length="66" mass="7170">MIKGIKTSLYAAASASTLALAMTAPSAAIPYRDDVGDEGAQAFAAEWDGVIQIFMWNRIRAWTHKL</sequence>